<evidence type="ECO:0000259" key="1">
    <source>
        <dbReference type="PROSITE" id="PS50404"/>
    </source>
</evidence>
<protein>
    <submittedName>
        <fullName evidence="2">Glutathione S-transferase N-terminal domain-containing protein</fullName>
    </submittedName>
</protein>
<keyword evidence="3" id="KW-1185">Reference proteome</keyword>
<dbReference type="Gene3D" id="3.40.30.10">
    <property type="entry name" value="Glutaredoxin"/>
    <property type="match status" value="1"/>
</dbReference>
<dbReference type="Pfam" id="PF02798">
    <property type="entry name" value="GST_N"/>
    <property type="match status" value="1"/>
</dbReference>
<accession>A0ABU4W407</accession>
<reference evidence="2" key="1">
    <citation type="journal article" date="2023" name="Phytobiomes J">
        <title>Deciphering the key players within the bacterial microbiota associated with aerial crown gall tumors on rhododendron: Insights into the gallobiome.</title>
        <authorList>
            <person name="Kuzmanovic N."/>
            <person name="Nesme J."/>
            <person name="Wolf J."/>
            <person name="Neumann-Schaal M."/>
            <person name="Petersen J."/>
            <person name="Fernandez-Gnecco G."/>
            <person name="Sproeer C."/>
            <person name="Bunk B."/>
            <person name="Overmann J."/>
            <person name="Sorensen S.J."/>
            <person name="Idczak E."/>
            <person name="Smalla K."/>
        </authorList>
    </citation>
    <scope>NUCLEOTIDE SEQUENCE [LARGE SCALE GENOMIC DNA]</scope>
    <source>
        <strain evidence="2">Rho-14.1</strain>
    </source>
</reference>
<dbReference type="EMBL" id="JAVRAD010000019">
    <property type="protein sequence ID" value="MDX8332515.1"/>
    <property type="molecule type" value="Genomic_DNA"/>
</dbReference>
<dbReference type="Proteomes" id="UP001277561">
    <property type="component" value="Unassembled WGS sequence"/>
</dbReference>
<gene>
    <name evidence="2" type="ORF">RMS29_25225</name>
</gene>
<dbReference type="SUPFAM" id="SSF52833">
    <property type="entry name" value="Thioredoxin-like"/>
    <property type="match status" value="1"/>
</dbReference>
<dbReference type="InterPro" id="IPR004045">
    <property type="entry name" value="Glutathione_S-Trfase_N"/>
</dbReference>
<dbReference type="PROSITE" id="PS50404">
    <property type="entry name" value="GST_NTER"/>
    <property type="match status" value="1"/>
</dbReference>
<sequence length="32" mass="3554">MGKIPAIEHDSHVISESGAIIAYLADVFRRRT</sequence>
<evidence type="ECO:0000313" key="3">
    <source>
        <dbReference type="Proteomes" id="UP001277561"/>
    </source>
</evidence>
<name>A0ABU4W407_9HYPH</name>
<organism evidence="2 3">
    <name type="scientific">Agrobacterium rosae</name>
    <dbReference type="NCBI Taxonomy" id="1972867"/>
    <lineage>
        <taxon>Bacteria</taxon>
        <taxon>Pseudomonadati</taxon>
        <taxon>Pseudomonadota</taxon>
        <taxon>Alphaproteobacteria</taxon>
        <taxon>Hyphomicrobiales</taxon>
        <taxon>Rhizobiaceae</taxon>
        <taxon>Rhizobium/Agrobacterium group</taxon>
        <taxon>Agrobacterium</taxon>
    </lineage>
</organism>
<evidence type="ECO:0000313" key="2">
    <source>
        <dbReference type="EMBL" id="MDX8332515.1"/>
    </source>
</evidence>
<comment type="caution">
    <text evidence="2">The sequence shown here is derived from an EMBL/GenBank/DDBJ whole genome shotgun (WGS) entry which is preliminary data.</text>
</comment>
<dbReference type="InterPro" id="IPR036249">
    <property type="entry name" value="Thioredoxin-like_sf"/>
</dbReference>
<proteinExistence type="predicted"/>
<feature type="domain" description="GST N-terminal" evidence="1">
    <location>
        <begin position="1"/>
        <end position="32"/>
    </location>
</feature>